<name>A0A9Q1EGX6_SYNKA</name>
<evidence type="ECO:0000313" key="1">
    <source>
        <dbReference type="EMBL" id="KAJ8338616.1"/>
    </source>
</evidence>
<proteinExistence type="predicted"/>
<organism evidence="1 2">
    <name type="scientific">Synaphobranchus kaupii</name>
    <name type="common">Kaup's arrowtooth eel</name>
    <dbReference type="NCBI Taxonomy" id="118154"/>
    <lineage>
        <taxon>Eukaryota</taxon>
        <taxon>Metazoa</taxon>
        <taxon>Chordata</taxon>
        <taxon>Craniata</taxon>
        <taxon>Vertebrata</taxon>
        <taxon>Euteleostomi</taxon>
        <taxon>Actinopterygii</taxon>
        <taxon>Neopterygii</taxon>
        <taxon>Teleostei</taxon>
        <taxon>Anguilliformes</taxon>
        <taxon>Synaphobranchidae</taxon>
        <taxon>Synaphobranchus</taxon>
    </lineage>
</organism>
<comment type="caution">
    <text evidence="1">The sequence shown here is derived from an EMBL/GenBank/DDBJ whole genome shotgun (WGS) entry which is preliminary data.</text>
</comment>
<dbReference type="AlphaFoldDB" id="A0A9Q1EGX6"/>
<dbReference type="EMBL" id="JAINUF010000017">
    <property type="protein sequence ID" value="KAJ8338616.1"/>
    <property type="molecule type" value="Genomic_DNA"/>
</dbReference>
<sequence>MHADISTKECEIIYSRILCKGRPANILIGHIEVEHANAQDFSPKSMRELKALGADLGVNVLVPSGVKGTRWLPHVFKALETFLRPGKDDHGQFTAVYCHTDHLAGSSANADIAGRARKAVCGLEHLLVTTELMAARPKPGGRLSQLQAALRQQKRQQDEQAEMPIYKFQLAKEEFVAMKMFISRMFKDKNYQSLWELMMTREPYCLEYKDRGFSSQKRIKSDVRASLHTDTVEDLIRISVEGPSLEDFDARECGKLDHPRAKGYKATLQVLDV</sequence>
<evidence type="ECO:0000313" key="2">
    <source>
        <dbReference type="Proteomes" id="UP001152622"/>
    </source>
</evidence>
<protein>
    <submittedName>
        <fullName evidence="1">Uncharacterized protein</fullName>
    </submittedName>
</protein>
<reference evidence="1" key="1">
    <citation type="journal article" date="2023" name="Science">
        <title>Genome structures resolve the early diversification of teleost fishes.</title>
        <authorList>
            <person name="Parey E."/>
            <person name="Louis A."/>
            <person name="Montfort J."/>
            <person name="Bouchez O."/>
            <person name="Roques C."/>
            <person name="Iampietro C."/>
            <person name="Lluch J."/>
            <person name="Castinel A."/>
            <person name="Donnadieu C."/>
            <person name="Desvignes T."/>
            <person name="Floi Bucao C."/>
            <person name="Jouanno E."/>
            <person name="Wen M."/>
            <person name="Mejri S."/>
            <person name="Dirks R."/>
            <person name="Jansen H."/>
            <person name="Henkel C."/>
            <person name="Chen W.J."/>
            <person name="Zahm M."/>
            <person name="Cabau C."/>
            <person name="Klopp C."/>
            <person name="Thompson A.W."/>
            <person name="Robinson-Rechavi M."/>
            <person name="Braasch I."/>
            <person name="Lecointre G."/>
            <person name="Bobe J."/>
            <person name="Postlethwait J.H."/>
            <person name="Berthelot C."/>
            <person name="Roest Crollius H."/>
            <person name="Guiguen Y."/>
        </authorList>
    </citation>
    <scope>NUCLEOTIDE SEQUENCE</scope>
    <source>
        <strain evidence="1">WJC10195</strain>
    </source>
</reference>
<dbReference type="OrthoDB" id="8837947at2759"/>
<gene>
    <name evidence="1" type="ORF">SKAU_G00354020</name>
</gene>
<dbReference type="PANTHER" id="PTHR46880">
    <property type="entry name" value="RAS-ASSOCIATING DOMAIN-CONTAINING PROTEIN"/>
    <property type="match status" value="1"/>
</dbReference>
<keyword evidence="2" id="KW-1185">Reference proteome</keyword>
<accession>A0A9Q1EGX6</accession>
<dbReference type="Proteomes" id="UP001152622">
    <property type="component" value="Chromosome 17"/>
</dbReference>
<dbReference type="PANTHER" id="PTHR46880:SF5">
    <property type="entry name" value="DUF4371 DOMAIN-CONTAINING PROTEIN"/>
    <property type="match status" value="1"/>
</dbReference>